<dbReference type="GO" id="GO:0016192">
    <property type="term" value="P:vesicle-mediated transport"/>
    <property type="evidence" value="ECO:0007669"/>
    <property type="project" value="InterPro"/>
</dbReference>
<evidence type="ECO:0000259" key="2">
    <source>
        <dbReference type="Pfam" id="PF19032"/>
    </source>
</evidence>
<proteinExistence type="predicted"/>
<dbReference type="InterPro" id="IPR013176">
    <property type="entry name" value="Ccz1"/>
</dbReference>
<evidence type="ECO:0000313" key="5">
    <source>
        <dbReference type="Proteomes" id="UP000291343"/>
    </source>
</evidence>
<dbReference type="OrthoDB" id="240546at2759"/>
<dbReference type="FunCoup" id="A0A482XJ43">
    <property type="interactions" value="2389"/>
</dbReference>
<keyword evidence="1" id="KW-0732">Signal</keyword>
<accession>A0A482XJ43</accession>
<feature type="signal peptide" evidence="1">
    <location>
        <begin position="1"/>
        <end position="24"/>
    </location>
</feature>
<evidence type="ECO:0000259" key="3">
    <source>
        <dbReference type="Pfam" id="PF19033"/>
    </source>
</evidence>
<protein>
    <recommendedName>
        <fullName evidence="6">CCZ1/INTU second Longin domain-containing protein</fullName>
    </recommendedName>
</protein>
<dbReference type="SMR" id="A0A482XJ43"/>
<gene>
    <name evidence="4" type="ORF">LSTR_LSTR005742</name>
</gene>
<dbReference type="STRING" id="195883.A0A482XJ43"/>
<name>A0A482XJ43_LAOST</name>
<dbReference type="InterPro" id="IPR043988">
    <property type="entry name" value="CCZ1/INTU_longin_2"/>
</dbReference>
<dbReference type="PANTHER" id="PTHR13056">
    <property type="entry name" value="VACUOLAR FUSION PROTEIN CCZ1 HOMOLOG-RELATED"/>
    <property type="match status" value="1"/>
</dbReference>
<evidence type="ECO:0008006" key="6">
    <source>
        <dbReference type="Google" id="ProtNLM"/>
    </source>
</evidence>
<dbReference type="InterPro" id="IPR043989">
    <property type="entry name" value="CCZ1/INTU/HSP4_longin_3"/>
</dbReference>
<evidence type="ECO:0000256" key="1">
    <source>
        <dbReference type="SAM" id="SignalP"/>
    </source>
</evidence>
<dbReference type="EMBL" id="QKKF02008850">
    <property type="protein sequence ID" value="RZF45540.1"/>
    <property type="molecule type" value="Genomic_DNA"/>
</dbReference>
<feature type="domain" description="CCZ1/INTU second Longin" evidence="2">
    <location>
        <begin position="66"/>
        <end position="178"/>
    </location>
</feature>
<reference evidence="4 5" key="1">
    <citation type="journal article" date="2017" name="Gigascience">
        <title>Genome sequence of the small brown planthopper, Laodelphax striatellus.</title>
        <authorList>
            <person name="Zhu J."/>
            <person name="Jiang F."/>
            <person name="Wang X."/>
            <person name="Yang P."/>
            <person name="Bao Y."/>
            <person name="Zhao W."/>
            <person name="Wang W."/>
            <person name="Lu H."/>
            <person name="Wang Q."/>
            <person name="Cui N."/>
            <person name="Li J."/>
            <person name="Chen X."/>
            <person name="Luo L."/>
            <person name="Yu J."/>
            <person name="Kang L."/>
            <person name="Cui F."/>
        </authorList>
    </citation>
    <scope>NUCLEOTIDE SEQUENCE [LARGE SCALE GENOMIC DNA]</scope>
    <source>
        <strain evidence="4">Lst14</strain>
    </source>
</reference>
<sequence>MRKSESSRYCLILFVFCMLQYLHSLHLEHCDILDVFQGVQFLPLDKTTFLQVQCFVNHVQVAFSNIEFSIFLFNEHLVWSGLEPEELQVVFRYLVNSLLLSQAEKDHQNGITSQLNTIIPRGNFITGPSDLQKPFNGNSMNKIPLFHLKRSQQSTSVYQMVVYKFQNATLCLFYKSTTLLTTDSFRVLDDFLSPRLRKLSSEVADYLTRQSAVSSLNDSSSRFVYFNRMNLATKSSIHLDNRRSGNISVPVEVLRLLADINSNHWSSSQSGNPTAETIMKTVNDYWVVGKLSNAREFYVVTQHKNANIAEISDEVKKICDKQLKSIFFHV</sequence>
<dbReference type="Proteomes" id="UP000291343">
    <property type="component" value="Unassembled WGS sequence"/>
</dbReference>
<keyword evidence="5" id="KW-1185">Reference proteome</keyword>
<feature type="domain" description="CCZ1/INTU/HPS4 third Longin" evidence="3">
    <location>
        <begin position="218"/>
        <end position="318"/>
    </location>
</feature>
<dbReference type="Pfam" id="PF19033">
    <property type="entry name" value="Intu_longin_3"/>
    <property type="match status" value="1"/>
</dbReference>
<organism evidence="4 5">
    <name type="scientific">Laodelphax striatellus</name>
    <name type="common">Small brown planthopper</name>
    <name type="synonym">Delphax striatella</name>
    <dbReference type="NCBI Taxonomy" id="195883"/>
    <lineage>
        <taxon>Eukaryota</taxon>
        <taxon>Metazoa</taxon>
        <taxon>Ecdysozoa</taxon>
        <taxon>Arthropoda</taxon>
        <taxon>Hexapoda</taxon>
        <taxon>Insecta</taxon>
        <taxon>Pterygota</taxon>
        <taxon>Neoptera</taxon>
        <taxon>Paraneoptera</taxon>
        <taxon>Hemiptera</taxon>
        <taxon>Auchenorrhyncha</taxon>
        <taxon>Fulgoroidea</taxon>
        <taxon>Delphacidae</taxon>
        <taxon>Criomorphinae</taxon>
        <taxon>Laodelphax</taxon>
    </lineage>
</organism>
<dbReference type="Pfam" id="PF19032">
    <property type="entry name" value="Intu_longin_2"/>
    <property type="match status" value="1"/>
</dbReference>
<dbReference type="InParanoid" id="A0A482XJ43"/>
<dbReference type="GO" id="GO:0035658">
    <property type="term" value="C:Mon1-Ccz1 complex"/>
    <property type="evidence" value="ECO:0007669"/>
    <property type="project" value="InterPro"/>
</dbReference>
<evidence type="ECO:0000313" key="4">
    <source>
        <dbReference type="EMBL" id="RZF45540.1"/>
    </source>
</evidence>
<comment type="caution">
    <text evidence="4">The sequence shown here is derived from an EMBL/GenBank/DDBJ whole genome shotgun (WGS) entry which is preliminary data.</text>
</comment>
<dbReference type="AlphaFoldDB" id="A0A482XJ43"/>
<feature type="chain" id="PRO_5019831126" description="CCZ1/INTU second Longin domain-containing protein" evidence="1">
    <location>
        <begin position="25"/>
        <end position="330"/>
    </location>
</feature>
<dbReference type="PANTHER" id="PTHR13056:SF0">
    <property type="entry name" value="VACUOLAR FUSION PROTEIN CCZ1 HOMOLOG-RELATED"/>
    <property type="match status" value="1"/>
</dbReference>